<gene>
    <name evidence="8" type="ORF">H072_4025</name>
</gene>
<keyword evidence="4" id="KW-0539">Nucleus</keyword>
<dbReference type="InterPro" id="IPR003150">
    <property type="entry name" value="DNA-bd_RFX"/>
</dbReference>
<evidence type="ECO:0000256" key="3">
    <source>
        <dbReference type="ARBA" id="ARBA00023163"/>
    </source>
</evidence>
<dbReference type="HOGENOM" id="CLU_008152_1_0_1"/>
<dbReference type="OrthoDB" id="338531at2759"/>
<dbReference type="InterPro" id="IPR036431">
    <property type="entry name" value="ARID_dom_sf"/>
</dbReference>
<feature type="compositionally biased region" description="Pro residues" evidence="5">
    <location>
        <begin position="234"/>
        <end position="247"/>
    </location>
</feature>
<dbReference type="AlphaFoldDB" id="S8BRC3"/>
<dbReference type="SMART" id="SM01014">
    <property type="entry name" value="ARID"/>
    <property type="match status" value="1"/>
</dbReference>
<evidence type="ECO:0000256" key="1">
    <source>
        <dbReference type="ARBA" id="ARBA00022853"/>
    </source>
</evidence>
<keyword evidence="9" id="KW-1185">Reference proteome</keyword>
<feature type="domain" description="ARID" evidence="6">
    <location>
        <begin position="22"/>
        <end position="117"/>
    </location>
</feature>
<dbReference type="EMBL" id="AQGS01000130">
    <property type="protein sequence ID" value="EPS42008.1"/>
    <property type="molecule type" value="Genomic_DNA"/>
</dbReference>
<comment type="caution">
    <text evidence="8">The sequence shown here is derived from an EMBL/GenBank/DDBJ whole genome shotgun (WGS) entry which is preliminary data.</text>
</comment>
<feature type="compositionally biased region" description="Low complexity" evidence="5">
    <location>
        <begin position="162"/>
        <end position="178"/>
    </location>
</feature>
<dbReference type="SUPFAM" id="SSF48371">
    <property type="entry name" value="ARM repeat"/>
    <property type="match status" value="1"/>
</dbReference>
<evidence type="ECO:0000259" key="7">
    <source>
        <dbReference type="PROSITE" id="PS51526"/>
    </source>
</evidence>
<dbReference type="Proteomes" id="UP000015100">
    <property type="component" value="Unassembled WGS sequence"/>
</dbReference>
<dbReference type="STRING" id="1284197.S8BRC3"/>
<protein>
    <recommendedName>
        <fullName evidence="10">ARID domain-containing protein</fullName>
    </recommendedName>
</protein>
<dbReference type="SMART" id="SM00501">
    <property type="entry name" value="BRIGHT"/>
    <property type="match status" value="1"/>
</dbReference>
<evidence type="ECO:0000256" key="4">
    <source>
        <dbReference type="ARBA" id="ARBA00023242"/>
    </source>
</evidence>
<dbReference type="PROSITE" id="PS51526">
    <property type="entry name" value="RFX_DBD"/>
    <property type="match status" value="1"/>
</dbReference>
<reference evidence="9" key="2">
    <citation type="submission" date="2013-04" db="EMBL/GenBank/DDBJ databases">
        <title>Genomic mechanisms accounting for the adaptation to parasitism in nematode-trapping fungi.</title>
        <authorList>
            <person name="Ahren D.G."/>
        </authorList>
    </citation>
    <scope>NUCLEOTIDE SEQUENCE [LARGE SCALE GENOMIC DNA]</scope>
    <source>
        <strain evidence="9">CBS 200.50</strain>
    </source>
</reference>
<proteinExistence type="predicted"/>
<evidence type="ECO:0000256" key="2">
    <source>
        <dbReference type="ARBA" id="ARBA00023015"/>
    </source>
</evidence>
<dbReference type="SUPFAM" id="SSF46774">
    <property type="entry name" value="ARID-like"/>
    <property type="match status" value="1"/>
</dbReference>
<evidence type="ECO:0008006" key="10">
    <source>
        <dbReference type="Google" id="ProtNLM"/>
    </source>
</evidence>
<dbReference type="GO" id="GO:0003677">
    <property type="term" value="F:DNA binding"/>
    <property type="evidence" value="ECO:0007669"/>
    <property type="project" value="InterPro"/>
</dbReference>
<dbReference type="CDD" id="cd16100">
    <property type="entry name" value="ARID"/>
    <property type="match status" value="1"/>
</dbReference>
<reference evidence="8 9" key="1">
    <citation type="journal article" date="2013" name="PLoS Genet.">
        <title>Genomic mechanisms accounting for the adaptation to parasitism in nematode-trapping fungi.</title>
        <authorList>
            <person name="Meerupati T."/>
            <person name="Andersson K.M."/>
            <person name="Friman E."/>
            <person name="Kumar D."/>
            <person name="Tunlid A."/>
            <person name="Ahren D."/>
        </authorList>
    </citation>
    <scope>NUCLEOTIDE SEQUENCE [LARGE SCALE GENOMIC DNA]</scope>
    <source>
        <strain evidence="8 9">CBS 200.50</strain>
    </source>
</reference>
<dbReference type="InterPro" id="IPR001606">
    <property type="entry name" value="ARID_dom"/>
</dbReference>
<keyword evidence="1" id="KW-0156">Chromatin regulator</keyword>
<accession>S8BRC3</accession>
<dbReference type="OMA" id="DKYKFDS"/>
<evidence type="ECO:0000259" key="6">
    <source>
        <dbReference type="PROSITE" id="PS51011"/>
    </source>
</evidence>
<evidence type="ECO:0000256" key="5">
    <source>
        <dbReference type="SAM" id="MobiDB-lite"/>
    </source>
</evidence>
<dbReference type="Pfam" id="PF01388">
    <property type="entry name" value="ARID"/>
    <property type="match status" value="1"/>
</dbReference>
<dbReference type="PANTHER" id="PTHR22970">
    <property type="entry name" value="AT-RICH INTERACTIVE DOMAIN-CONTAINING PROTEIN 2"/>
    <property type="match status" value="1"/>
</dbReference>
<evidence type="ECO:0000313" key="9">
    <source>
        <dbReference type="Proteomes" id="UP000015100"/>
    </source>
</evidence>
<keyword evidence="2" id="KW-0805">Transcription regulation</keyword>
<sequence>MGPKNQYTAHPREFDESDIDRNEEYEQFIEKLRVFHEKRNSLIHTNFEPDIQRKKVDLLKLYKLIVAQGGYTIVSQKTGLWKELAVNFNPPQHNTNIGFVLKTIYWKNLAAWECVDHWGEEAPVPEALETQSAAGSDLVGRKPPESTEISSPALLTRGRTGTGEPPAAGSTTTTPSGRTLREAPPKRQFFQPEVSTPKPRNPSAPNQSPAPQPTMNGKSSNSFGSGASAMDQHPLPPVTITPLPTPYSHPHKFARKYQPKAPVNAFRLDVPLGYHGVTDMSRAVMGIRSGIPQEVFDGLQTLLQRSSHTVHNISLRDYPTLSFDLLAIVDDCATAVSDEKIQGELGLWHPNSYNPGSQISTTSFNTLAATLEPQEWRKKMDLGLHAIDILRNIIVRDSKNPVNDLNTRYLVATHPNLVPLLFRGLETPKSHHFVEFKRCCLELLGSVARITDFEEEAELVTKIWDNIQSDDATTVVLKLGVMVNLSLREKTEHLKNVPDFAWTYLENLLMSNDDRLLIACLDFMYHCTFLDENIALLTQRPDAVQKLSQLTRLLSHGNIRIPPEISATTPVNSANNKKIVPQVTPDLPPDLLTEILKLAEPQRAVWWMRSSFESNPESEITQIALWQAYQRQFAGYANVPPRPQALLQANDFIKNVSVAFTGARPQMIPGEPGQPSRFVINGIAPREEPMGLDYEVYVKCDWQIPKESAATGADTAAAMRPCGQFFPNAASLYNHIRDKHTFLSKKAENTATEQICRWRDCNRFPAPGTTNKKLFHGHLLCHMPVKTGEAGVKNRKGSIIATENAKPVPAPISKKADPAKKHATPGITWTTEIAARSKGDDTAGIPMMAARVLNNLSTTDDPEGISNLRLLRPVMFNKMAMTRNRFLVEALVDILNNLAPNSKEDVTMAEAMIVDTPSSSDY</sequence>
<evidence type="ECO:0000313" key="8">
    <source>
        <dbReference type="EMBL" id="EPS42008.1"/>
    </source>
</evidence>
<dbReference type="eggNOG" id="KOG2744">
    <property type="taxonomic scope" value="Eukaryota"/>
</dbReference>
<dbReference type="PROSITE" id="PS51011">
    <property type="entry name" value="ARID"/>
    <property type="match status" value="1"/>
</dbReference>
<keyword evidence="3" id="KW-0804">Transcription</keyword>
<dbReference type="GO" id="GO:0006325">
    <property type="term" value="P:chromatin organization"/>
    <property type="evidence" value="ECO:0007669"/>
    <property type="project" value="UniProtKB-KW"/>
</dbReference>
<dbReference type="GO" id="GO:0016586">
    <property type="term" value="C:RSC-type complex"/>
    <property type="evidence" value="ECO:0007669"/>
    <property type="project" value="TreeGrafter"/>
</dbReference>
<name>S8BRC3_DACHA</name>
<dbReference type="InterPro" id="IPR016024">
    <property type="entry name" value="ARM-type_fold"/>
</dbReference>
<feature type="domain" description="RFX-type winged-helix" evidence="7">
    <location>
        <begin position="604"/>
        <end position="687"/>
    </location>
</feature>
<feature type="compositionally biased region" description="Polar residues" evidence="5">
    <location>
        <begin position="214"/>
        <end position="225"/>
    </location>
</feature>
<organism evidence="8 9">
    <name type="scientific">Dactylellina haptotyla (strain CBS 200.50)</name>
    <name type="common">Nematode-trapping fungus</name>
    <name type="synonym">Monacrosporium haptotylum</name>
    <dbReference type="NCBI Taxonomy" id="1284197"/>
    <lineage>
        <taxon>Eukaryota</taxon>
        <taxon>Fungi</taxon>
        <taxon>Dikarya</taxon>
        <taxon>Ascomycota</taxon>
        <taxon>Pezizomycotina</taxon>
        <taxon>Orbiliomycetes</taxon>
        <taxon>Orbiliales</taxon>
        <taxon>Orbiliaceae</taxon>
        <taxon>Dactylellina</taxon>
    </lineage>
</organism>
<dbReference type="InterPro" id="IPR052406">
    <property type="entry name" value="Chromatin_Remodeling_Comp"/>
</dbReference>
<dbReference type="Gene3D" id="1.10.150.60">
    <property type="entry name" value="ARID DNA-binding domain"/>
    <property type="match status" value="1"/>
</dbReference>
<dbReference type="GO" id="GO:0006355">
    <property type="term" value="P:regulation of DNA-templated transcription"/>
    <property type="evidence" value="ECO:0007669"/>
    <property type="project" value="InterPro"/>
</dbReference>
<dbReference type="Gene3D" id="3.30.160.60">
    <property type="entry name" value="Classic Zinc Finger"/>
    <property type="match status" value="1"/>
</dbReference>
<feature type="region of interest" description="Disordered" evidence="5">
    <location>
        <begin position="133"/>
        <end position="252"/>
    </location>
</feature>
<dbReference type="PANTHER" id="PTHR22970:SF14">
    <property type="entry name" value="AT-RICH INTERACTIVE DOMAIN-CONTAINING PROTEIN 2"/>
    <property type="match status" value="1"/>
</dbReference>